<evidence type="ECO:0000256" key="1">
    <source>
        <dbReference type="SAM" id="SignalP"/>
    </source>
</evidence>
<dbReference type="STRING" id="1419482.SAMN05444266_108189"/>
<gene>
    <name evidence="2" type="ORF">SAMN05444266_108189</name>
</gene>
<keyword evidence="1" id="KW-0732">Signal</keyword>
<dbReference type="AlphaFoldDB" id="A0A1M7J3P5"/>
<feature type="chain" id="PRO_5012138839" description="DUF4625 domain-containing protein" evidence="1">
    <location>
        <begin position="21"/>
        <end position="235"/>
    </location>
</feature>
<protein>
    <recommendedName>
        <fullName evidence="4">DUF4625 domain-containing protein</fullName>
    </recommendedName>
</protein>
<sequence length="235" mass="25340">MKWSLGKIGMVLAMSAGLFACSKKDDVAPAATISLKEIGSNNSKVAYAGSDLHIDATIIAPGGIKAITVDIHSQESGGWKFDSTYTEGFAGVKNADFHKHIDIPAEAAAGKYHIHLTVIDQQGKQTEVESELEIKMDATLPSLDGLELKLNTDKTDLHVGGDITAPNKIAGVTVEIHGGWEYEVTYTDAAMVGQTTYHLHKHVNVSAAPAGHYHVHIKVVDQLGKEREFEAHFDK</sequence>
<feature type="signal peptide" evidence="1">
    <location>
        <begin position="1"/>
        <end position="20"/>
    </location>
</feature>
<dbReference type="OrthoDB" id="978436at2"/>
<reference evidence="2 3" key="1">
    <citation type="submission" date="2016-11" db="EMBL/GenBank/DDBJ databases">
        <authorList>
            <person name="Jaros S."/>
            <person name="Januszkiewicz K."/>
            <person name="Wedrychowicz H."/>
        </authorList>
    </citation>
    <scope>NUCLEOTIDE SEQUENCE [LARGE SCALE GENOMIC DNA]</scope>
    <source>
        <strain evidence="2 3">DSM 27406</strain>
    </source>
</reference>
<dbReference type="InterPro" id="IPR013783">
    <property type="entry name" value="Ig-like_fold"/>
</dbReference>
<dbReference type="PROSITE" id="PS51257">
    <property type="entry name" value="PROKAR_LIPOPROTEIN"/>
    <property type="match status" value="1"/>
</dbReference>
<evidence type="ECO:0000313" key="3">
    <source>
        <dbReference type="Proteomes" id="UP000184420"/>
    </source>
</evidence>
<keyword evidence="3" id="KW-1185">Reference proteome</keyword>
<proteinExistence type="predicted"/>
<evidence type="ECO:0000313" key="2">
    <source>
        <dbReference type="EMBL" id="SHM47007.1"/>
    </source>
</evidence>
<dbReference type="Pfam" id="PF15418">
    <property type="entry name" value="DUF4625"/>
    <property type="match status" value="1"/>
</dbReference>
<organism evidence="2 3">
    <name type="scientific">Chitinophaga jiangningensis</name>
    <dbReference type="NCBI Taxonomy" id="1419482"/>
    <lineage>
        <taxon>Bacteria</taxon>
        <taxon>Pseudomonadati</taxon>
        <taxon>Bacteroidota</taxon>
        <taxon>Chitinophagia</taxon>
        <taxon>Chitinophagales</taxon>
        <taxon>Chitinophagaceae</taxon>
        <taxon>Chitinophaga</taxon>
    </lineage>
</organism>
<evidence type="ECO:0008006" key="4">
    <source>
        <dbReference type="Google" id="ProtNLM"/>
    </source>
</evidence>
<dbReference type="Gene3D" id="2.60.40.10">
    <property type="entry name" value="Immunoglobulins"/>
    <property type="match status" value="1"/>
</dbReference>
<dbReference type="RefSeq" id="WP_073085085.1">
    <property type="nucleotide sequence ID" value="NZ_FRBL01000008.1"/>
</dbReference>
<name>A0A1M7J3P5_9BACT</name>
<dbReference type="InterPro" id="IPR027829">
    <property type="entry name" value="DUF4625"/>
</dbReference>
<dbReference type="Proteomes" id="UP000184420">
    <property type="component" value="Unassembled WGS sequence"/>
</dbReference>
<accession>A0A1M7J3P5</accession>
<dbReference type="EMBL" id="FRBL01000008">
    <property type="protein sequence ID" value="SHM47007.1"/>
    <property type="molecule type" value="Genomic_DNA"/>
</dbReference>